<evidence type="ECO:0000313" key="8">
    <source>
        <dbReference type="Proteomes" id="UP001240697"/>
    </source>
</evidence>
<dbReference type="PANTHER" id="PTHR43248">
    <property type="entry name" value="2-SUCCINYL-6-HYDROXY-2,4-CYCLOHEXADIENE-1-CARBOXYLATE SYNTHASE"/>
    <property type="match status" value="1"/>
</dbReference>
<comment type="similarity">
    <text evidence="1">Belongs to the peptidase S33 family.</text>
</comment>
<evidence type="ECO:0000256" key="4">
    <source>
        <dbReference type="SAM" id="MobiDB-lite"/>
    </source>
</evidence>
<dbReference type="EMBL" id="CP125947">
    <property type="protein sequence ID" value="WHS64449.1"/>
    <property type="molecule type" value="Genomic_DNA"/>
</dbReference>
<dbReference type="InterPro" id="IPR051601">
    <property type="entry name" value="Serine_prot/Carboxylest_S33"/>
</dbReference>
<dbReference type="PROSITE" id="PS51257">
    <property type="entry name" value="PROKAR_LIPOPROTEIN"/>
    <property type="match status" value="1"/>
</dbReference>
<protein>
    <submittedName>
        <fullName evidence="7">Alpha/beta fold hydrolase</fullName>
    </submittedName>
</protein>
<dbReference type="Pfam" id="PF08386">
    <property type="entry name" value="Abhydrolase_4"/>
    <property type="match status" value="1"/>
</dbReference>
<reference evidence="7 8" key="1">
    <citation type="submission" date="2023-05" db="EMBL/GenBank/DDBJ databases">
        <authorList>
            <person name="Yin Y."/>
            <person name="Lu Z."/>
        </authorList>
    </citation>
    <scope>NUCLEOTIDE SEQUENCE [LARGE SCALE GENOMIC DNA]</scope>
    <source>
        <strain evidence="7 8">ZM22</strain>
    </source>
</reference>
<evidence type="ECO:0000313" key="7">
    <source>
        <dbReference type="EMBL" id="WHS64449.1"/>
    </source>
</evidence>
<evidence type="ECO:0000259" key="6">
    <source>
        <dbReference type="Pfam" id="PF08386"/>
    </source>
</evidence>
<name>A0ABY8SQ28_9BURK</name>
<feature type="compositionally biased region" description="Low complexity" evidence="4">
    <location>
        <begin position="563"/>
        <end position="577"/>
    </location>
</feature>
<evidence type="ECO:0000256" key="3">
    <source>
        <dbReference type="ARBA" id="ARBA00022801"/>
    </source>
</evidence>
<feature type="region of interest" description="Disordered" evidence="4">
    <location>
        <begin position="553"/>
        <end position="596"/>
    </location>
</feature>
<dbReference type="InterPro" id="IPR029058">
    <property type="entry name" value="AB_hydrolase_fold"/>
</dbReference>
<dbReference type="Proteomes" id="UP001240697">
    <property type="component" value="Chromosome"/>
</dbReference>
<gene>
    <name evidence="7" type="ORF">QMY55_18385</name>
</gene>
<keyword evidence="2" id="KW-0732">Signal</keyword>
<feature type="domain" description="Peptidase S33 tripeptidyl aminopeptidase-like C-terminal" evidence="6">
    <location>
        <begin position="457"/>
        <end position="543"/>
    </location>
</feature>
<keyword evidence="3 7" id="KW-0378">Hydrolase</keyword>
<evidence type="ECO:0000256" key="1">
    <source>
        <dbReference type="ARBA" id="ARBA00010088"/>
    </source>
</evidence>
<dbReference type="GO" id="GO:0016787">
    <property type="term" value="F:hydrolase activity"/>
    <property type="evidence" value="ECO:0007669"/>
    <property type="project" value="UniProtKB-KW"/>
</dbReference>
<evidence type="ECO:0000259" key="5">
    <source>
        <dbReference type="Pfam" id="PF00561"/>
    </source>
</evidence>
<dbReference type="PANTHER" id="PTHR43248:SF29">
    <property type="entry name" value="TRIPEPTIDYL AMINOPEPTIDASE"/>
    <property type="match status" value="1"/>
</dbReference>
<evidence type="ECO:0000256" key="2">
    <source>
        <dbReference type="ARBA" id="ARBA00022729"/>
    </source>
</evidence>
<feature type="domain" description="AB hydrolase-1" evidence="5">
    <location>
        <begin position="112"/>
        <end position="350"/>
    </location>
</feature>
<sequence length="612" mass="67461">MKFKNHLLISTLMGAFISGCGGGGGGSADNSPPPEPKDPLTAYKNQKINWGSCDAYFSKYSDSDGKKYITKLGDRLQCADIDAPLNYSKPDDLRVKISMMQVRAAESSDKKPHLFFNPGGPGGDGFTDSLEFSLALSIGNPQKPIGSMYREISENFNFIGFSPRGVGASTNISCAGNQLVYPTDDTAAGGNSENIKRITEIAKYTAINCQKNPVSDYINTDATARDMDLMRHLLGDKKMHYYGTSYGTWLGFWYAGIFPDQVGPMVLDSNMNFSQSIHQAGISYEQGRNHTFNNFIVPYAARHNDAFELGSSRQEIVENLANFHPITKKILVQIQFRAEPYNIALALATTKLLKVSSDGLKNNLDLDSISKNMQNMVIETGDEEVDNQKSSLIKNIVSEINSLQNPDYWYTPRPFPVSDYVFDTVVCNDEAISNKDPVFWIDTGFELARALPIGRNRIAGQPCLYWKRNAAFTKPAMNDLKAAKLMMVQSQYDVPTPLSGAMETFNQLPATSMVYVKNEGSHGLQFYGTECVDLTVMRYLLGQAPVNRMTTCEGKPMTLDKPATGAAKTTAGQSKASPRTDDSDEEASNFEDPELARRLIERLRGANSAASH</sequence>
<dbReference type="InterPro" id="IPR000073">
    <property type="entry name" value="AB_hydrolase_1"/>
</dbReference>
<dbReference type="Gene3D" id="3.40.50.1820">
    <property type="entry name" value="alpha/beta hydrolase"/>
    <property type="match status" value="1"/>
</dbReference>
<feature type="region of interest" description="Disordered" evidence="4">
    <location>
        <begin position="23"/>
        <end position="42"/>
    </location>
</feature>
<keyword evidence="8" id="KW-1185">Reference proteome</keyword>
<feature type="compositionally biased region" description="Acidic residues" evidence="4">
    <location>
        <begin position="582"/>
        <end position="593"/>
    </location>
</feature>
<proteinExistence type="inferred from homology"/>
<organism evidence="7 8">
    <name type="scientific">Comamonas resistens</name>
    <dbReference type="NCBI Taxonomy" id="3046670"/>
    <lineage>
        <taxon>Bacteria</taxon>
        <taxon>Pseudomonadati</taxon>
        <taxon>Pseudomonadota</taxon>
        <taxon>Betaproteobacteria</taxon>
        <taxon>Burkholderiales</taxon>
        <taxon>Comamonadaceae</taxon>
        <taxon>Comamonas</taxon>
    </lineage>
</organism>
<dbReference type="SUPFAM" id="SSF53474">
    <property type="entry name" value="alpha/beta-Hydrolases"/>
    <property type="match status" value="1"/>
</dbReference>
<accession>A0ABY8SQ28</accession>
<dbReference type="Pfam" id="PF00561">
    <property type="entry name" value="Abhydrolase_1"/>
    <property type="match status" value="1"/>
</dbReference>
<dbReference type="InterPro" id="IPR013595">
    <property type="entry name" value="Pept_S33_TAP-like_C"/>
</dbReference>
<dbReference type="RefSeq" id="WP_283485591.1">
    <property type="nucleotide sequence ID" value="NZ_CP125947.1"/>
</dbReference>